<evidence type="ECO:0000313" key="1">
    <source>
        <dbReference type="EMBL" id="GAA2230366.1"/>
    </source>
</evidence>
<keyword evidence="2" id="KW-1185">Reference proteome</keyword>
<sequence length="201" mass="22169">MPKSVARLNEIQMSAEDALRNYMRSDGGKTPYLREVAEAFIDAREHFFTADGSVDWLGRTHAYRQWVSETLSNARVAPGDTTSTLAAIRYHTGNVLRTRLDDEQLEDLGLRKPNSKERAAEVRAQAAEVRHLFGAGSVIHDPQEMLQAVRLMTVTLRRIDADELSDAAPGVRADIAGRLAEIRERADELSAAAGATSRPGK</sequence>
<dbReference type="EMBL" id="BAAAQY010000003">
    <property type="protein sequence ID" value="GAA2230366.1"/>
    <property type="molecule type" value="Genomic_DNA"/>
</dbReference>
<evidence type="ECO:0000313" key="2">
    <source>
        <dbReference type="Proteomes" id="UP001500929"/>
    </source>
</evidence>
<proteinExistence type="predicted"/>
<name>A0ABP5QE89_9MICO</name>
<evidence type="ECO:0008006" key="3">
    <source>
        <dbReference type="Google" id="ProtNLM"/>
    </source>
</evidence>
<organism evidence="1 2">
    <name type="scientific">Herbiconiux moechotypicola</name>
    <dbReference type="NCBI Taxonomy" id="637393"/>
    <lineage>
        <taxon>Bacteria</taxon>
        <taxon>Bacillati</taxon>
        <taxon>Actinomycetota</taxon>
        <taxon>Actinomycetes</taxon>
        <taxon>Micrococcales</taxon>
        <taxon>Microbacteriaceae</taxon>
        <taxon>Herbiconiux</taxon>
    </lineage>
</organism>
<reference evidence="2" key="1">
    <citation type="journal article" date="2019" name="Int. J. Syst. Evol. Microbiol.">
        <title>The Global Catalogue of Microorganisms (GCM) 10K type strain sequencing project: providing services to taxonomists for standard genome sequencing and annotation.</title>
        <authorList>
            <consortium name="The Broad Institute Genomics Platform"/>
            <consortium name="The Broad Institute Genome Sequencing Center for Infectious Disease"/>
            <person name="Wu L."/>
            <person name="Ma J."/>
        </authorList>
    </citation>
    <scope>NUCLEOTIDE SEQUENCE [LARGE SCALE GENOMIC DNA]</scope>
    <source>
        <strain evidence="2">JCM 16117</strain>
    </source>
</reference>
<dbReference type="RefSeq" id="WP_259478888.1">
    <property type="nucleotide sequence ID" value="NZ_JANLCN010000003.1"/>
</dbReference>
<dbReference type="Proteomes" id="UP001500929">
    <property type="component" value="Unassembled WGS sequence"/>
</dbReference>
<accession>A0ABP5QE89</accession>
<comment type="caution">
    <text evidence="1">The sequence shown here is derived from an EMBL/GenBank/DDBJ whole genome shotgun (WGS) entry which is preliminary data.</text>
</comment>
<protein>
    <recommendedName>
        <fullName evidence="3">Terminase small subunit</fullName>
    </recommendedName>
</protein>
<gene>
    <name evidence="1" type="ORF">GCM10009851_13910</name>
</gene>